<evidence type="ECO:0000313" key="3">
    <source>
        <dbReference type="EMBL" id="MCL6740485.1"/>
    </source>
</evidence>
<feature type="region of interest" description="Disordered" evidence="1">
    <location>
        <begin position="19"/>
        <end position="53"/>
    </location>
</feature>
<protein>
    <submittedName>
        <fullName evidence="3">PilZ domain-containing protein</fullName>
    </submittedName>
</protein>
<feature type="region of interest" description="Disordered" evidence="1">
    <location>
        <begin position="273"/>
        <end position="294"/>
    </location>
</feature>
<comment type="caution">
    <text evidence="3">The sequence shown here is derived from an EMBL/GenBank/DDBJ whole genome shotgun (WGS) entry which is preliminary data.</text>
</comment>
<dbReference type="SUPFAM" id="SSF141371">
    <property type="entry name" value="PilZ domain-like"/>
    <property type="match status" value="2"/>
</dbReference>
<organism evidence="3 4">
    <name type="scientific">Sphingomonas brevis</name>
    <dbReference type="NCBI Taxonomy" id="2908206"/>
    <lineage>
        <taxon>Bacteria</taxon>
        <taxon>Pseudomonadati</taxon>
        <taxon>Pseudomonadota</taxon>
        <taxon>Alphaproteobacteria</taxon>
        <taxon>Sphingomonadales</taxon>
        <taxon>Sphingomonadaceae</taxon>
        <taxon>Sphingomonas</taxon>
    </lineage>
</organism>
<evidence type="ECO:0000259" key="2">
    <source>
        <dbReference type="Pfam" id="PF07238"/>
    </source>
</evidence>
<sequence>MNSFRKAILTGKGLKVDPVVPQKSTRGAVEDDLSTVEVPRGEERSQNHRDDDRHRLEQETICVRFEGSEHQADLINLSGGGAMIRADFSPRLWERVDLIFAEGSEIECAVRWLRDDRVGLEFAHETKIDCDAETRDKLLLDVIRRSFGDVKITTAKREDMPIRAAPLAKSPDEEDEVANSRRNERRHPLVWMGQVFYNHDCEKVRLRNISENGALIEAPIVYPLGAEIYLDLDDAGQHFATVSWTFGDKIGLKFKDKFDLRVLGKSKPVVTPSMLTRPGPTQAMADQDNPWAEGWNRQSIDDLRDDLEGFLKR</sequence>
<keyword evidence="4" id="KW-1185">Reference proteome</keyword>
<feature type="domain" description="PilZ" evidence="2">
    <location>
        <begin position="57"/>
        <end position="126"/>
    </location>
</feature>
<reference evidence="3" key="1">
    <citation type="submission" date="2022-05" db="EMBL/GenBank/DDBJ databases">
        <authorList>
            <person name="Jo J.-H."/>
            <person name="Im W.-T."/>
        </authorList>
    </citation>
    <scope>NUCLEOTIDE SEQUENCE</scope>
    <source>
        <strain evidence="3">RB56-2</strain>
    </source>
</reference>
<dbReference type="InterPro" id="IPR009875">
    <property type="entry name" value="PilZ_domain"/>
</dbReference>
<feature type="domain" description="PilZ" evidence="2">
    <location>
        <begin position="181"/>
        <end position="256"/>
    </location>
</feature>
<feature type="compositionally biased region" description="Basic and acidic residues" evidence="1">
    <location>
        <begin position="39"/>
        <end position="53"/>
    </location>
</feature>
<dbReference type="Proteomes" id="UP001165383">
    <property type="component" value="Unassembled WGS sequence"/>
</dbReference>
<evidence type="ECO:0000313" key="4">
    <source>
        <dbReference type="Proteomes" id="UP001165383"/>
    </source>
</evidence>
<gene>
    <name evidence="3" type="ORF">LZ518_04990</name>
</gene>
<evidence type="ECO:0000256" key="1">
    <source>
        <dbReference type="SAM" id="MobiDB-lite"/>
    </source>
</evidence>
<name>A0ABT0S7U1_9SPHN</name>
<dbReference type="RefSeq" id="WP_249914913.1">
    <property type="nucleotide sequence ID" value="NZ_JAMGBB010000001.1"/>
</dbReference>
<dbReference type="EMBL" id="JAMGBB010000001">
    <property type="protein sequence ID" value="MCL6740485.1"/>
    <property type="molecule type" value="Genomic_DNA"/>
</dbReference>
<accession>A0ABT0S7U1</accession>
<dbReference type="Pfam" id="PF07238">
    <property type="entry name" value="PilZ"/>
    <property type="match status" value="2"/>
</dbReference>
<proteinExistence type="predicted"/>